<dbReference type="Pfam" id="PF00339">
    <property type="entry name" value="Arrestin_N"/>
    <property type="match status" value="1"/>
</dbReference>
<comment type="caution">
    <text evidence="4">The sequence shown here is derived from an EMBL/GenBank/DDBJ whole genome shotgun (WGS) entry which is preliminary data.</text>
</comment>
<evidence type="ECO:0000313" key="5">
    <source>
        <dbReference type="Proteomes" id="UP001374579"/>
    </source>
</evidence>
<dbReference type="GO" id="GO:0015031">
    <property type="term" value="P:protein transport"/>
    <property type="evidence" value="ECO:0007669"/>
    <property type="project" value="TreeGrafter"/>
</dbReference>
<keyword evidence="5" id="KW-1185">Reference proteome</keyword>
<dbReference type="SUPFAM" id="SSF81296">
    <property type="entry name" value="E set domains"/>
    <property type="match status" value="2"/>
</dbReference>
<evidence type="ECO:0000256" key="2">
    <source>
        <dbReference type="SAM" id="MobiDB-lite"/>
    </source>
</evidence>
<sequence>MGKLNIFEITLCNFPGVFYAGQNVQGHCTVELNEEMSMRGIRLMFEGKAYVHWSEQHSTGSGKNRRTQTRHYSATEIYFNQDVLLYGIWPSQGRDTTKLGQGRHTFPFCFVLPPSLPSSFEGAHGYVRYSVKGTIDKPWKFDHTTKKMFTVICLLDLNADPNAQMPVQSQNQKTLCCWCCASGPITAEFRLERRGYVPGEPISLFADIRNNSNRKMDKSYIDLRMVTVFHATSKSRTSTNEVSRITQGPIEAGQSYSWEGQQLVIPPLPPSYLTGCRIIDIRYILQLNVDPSGPATDLEVPLEILIGTIPLRQVIERYPPRPAAIHPPPQAEYGPPPGTMYPPPGGASAPYQPMDPSAPPMQPMMPSMPPNFPPPAYSECVLGKVSVKDDGDNEHTRGALDFAPAYTYYDWGHQPTTMDGKH</sequence>
<name>A0AAN9C1T2_9CAEN</name>
<reference evidence="4 5" key="1">
    <citation type="submission" date="2024-02" db="EMBL/GenBank/DDBJ databases">
        <title>Chromosome-scale genome assembly of the rough periwinkle Littorina saxatilis.</title>
        <authorList>
            <person name="De Jode A."/>
            <person name="Faria R."/>
            <person name="Formenti G."/>
            <person name="Sims Y."/>
            <person name="Smith T.P."/>
            <person name="Tracey A."/>
            <person name="Wood J.M.D."/>
            <person name="Zagrodzka Z.B."/>
            <person name="Johannesson K."/>
            <person name="Butlin R.K."/>
            <person name="Leder E.H."/>
        </authorList>
    </citation>
    <scope>NUCLEOTIDE SEQUENCE [LARGE SCALE GENOMIC DNA]</scope>
    <source>
        <strain evidence="4">Snail1</strain>
        <tissue evidence="4">Muscle</tissue>
    </source>
</reference>
<dbReference type="InterPro" id="IPR014752">
    <property type="entry name" value="Arrestin-like_C"/>
</dbReference>
<dbReference type="PANTHER" id="PTHR11188">
    <property type="entry name" value="ARRESTIN DOMAIN CONTAINING PROTEIN"/>
    <property type="match status" value="1"/>
</dbReference>
<comment type="similarity">
    <text evidence="1">Belongs to the arrestin family.</text>
</comment>
<dbReference type="AlphaFoldDB" id="A0AAN9C1T2"/>
<feature type="domain" description="Arrestin C-terminal-like" evidence="3">
    <location>
        <begin position="181"/>
        <end position="311"/>
    </location>
</feature>
<proteinExistence type="inferred from homology"/>
<gene>
    <name evidence="4" type="ORF">V1264_001568</name>
</gene>
<dbReference type="InterPro" id="IPR014756">
    <property type="entry name" value="Ig_E-set"/>
</dbReference>
<feature type="region of interest" description="Disordered" evidence="2">
    <location>
        <begin position="322"/>
        <end position="357"/>
    </location>
</feature>
<organism evidence="4 5">
    <name type="scientific">Littorina saxatilis</name>
    <dbReference type="NCBI Taxonomy" id="31220"/>
    <lineage>
        <taxon>Eukaryota</taxon>
        <taxon>Metazoa</taxon>
        <taxon>Spiralia</taxon>
        <taxon>Lophotrochozoa</taxon>
        <taxon>Mollusca</taxon>
        <taxon>Gastropoda</taxon>
        <taxon>Caenogastropoda</taxon>
        <taxon>Littorinimorpha</taxon>
        <taxon>Littorinoidea</taxon>
        <taxon>Littorinidae</taxon>
        <taxon>Littorina</taxon>
    </lineage>
</organism>
<dbReference type="PANTHER" id="PTHR11188:SF176">
    <property type="entry name" value="ARRESTIN DOMAIN-CONTAINING PROTEIN 1"/>
    <property type="match status" value="1"/>
</dbReference>
<evidence type="ECO:0000313" key="4">
    <source>
        <dbReference type="EMBL" id="KAK7115752.1"/>
    </source>
</evidence>
<dbReference type="InterPro" id="IPR011021">
    <property type="entry name" value="Arrestin-like_N"/>
</dbReference>
<evidence type="ECO:0000259" key="3">
    <source>
        <dbReference type="SMART" id="SM01017"/>
    </source>
</evidence>
<dbReference type="EMBL" id="JBAMIC010000001">
    <property type="protein sequence ID" value="KAK7115752.1"/>
    <property type="molecule type" value="Genomic_DNA"/>
</dbReference>
<feature type="compositionally biased region" description="Pro residues" evidence="2">
    <location>
        <begin position="322"/>
        <end position="345"/>
    </location>
</feature>
<dbReference type="Pfam" id="PF02752">
    <property type="entry name" value="Arrestin_C"/>
    <property type="match status" value="1"/>
</dbReference>
<evidence type="ECO:0000256" key="1">
    <source>
        <dbReference type="ARBA" id="ARBA00005298"/>
    </source>
</evidence>
<accession>A0AAN9C1T2</accession>
<dbReference type="InterPro" id="IPR050357">
    <property type="entry name" value="Arrestin_domain-protein"/>
</dbReference>
<dbReference type="InterPro" id="IPR011022">
    <property type="entry name" value="Arrestin_C-like"/>
</dbReference>
<dbReference type="SMART" id="SM01017">
    <property type="entry name" value="Arrestin_C"/>
    <property type="match status" value="1"/>
</dbReference>
<dbReference type="Proteomes" id="UP001374579">
    <property type="component" value="Unassembled WGS sequence"/>
</dbReference>
<protein>
    <recommendedName>
        <fullName evidence="3">Arrestin C-terminal-like domain-containing protein</fullName>
    </recommendedName>
</protein>
<dbReference type="Gene3D" id="2.60.40.640">
    <property type="match status" value="2"/>
</dbReference>
<dbReference type="GO" id="GO:0005737">
    <property type="term" value="C:cytoplasm"/>
    <property type="evidence" value="ECO:0007669"/>
    <property type="project" value="TreeGrafter"/>
</dbReference>